<organism evidence="2 3">
    <name type="scientific">Planococcus maritimus</name>
    <dbReference type="NCBI Taxonomy" id="192421"/>
    <lineage>
        <taxon>Bacteria</taxon>
        <taxon>Bacillati</taxon>
        <taxon>Bacillota</taxon>
        <taxon>Bacilli</taxon>
        <taxon>Bacillales</taxon>
        <taxon>Caryophanaceae</taxon>
        <taxon>Planococcus</taxon>
    </lineage>
</organism>
<protein>
    <submittedName>
        <fullName evidence="2">Glycerophosphodiester phosphodiesterase</fullName>
    </submittedName>
</protein>
<evidence type="ECO:0000313" key="3">
    <source>
        <dbReference type="Proteomes" id="UP000514716"/>
    </source>
</evidence>
<dbReference type="SUPFAM" id="SSF51695">
    <property type="entry name" value="PLC-like phosphodiesterases"/>
    <property type="match status" value="1"/>
</dbReference>
<keyword evidence="3" id="KW-1185">Reference proteome</keyword>
<dbReference type="InterPro" id="IPR017946">
    <property type="entry name" value="PLC-like_Pdiesterase_TIM-brl"/>
</dbReference>
<dbReference type="PANTHER" id="PTHR46211:SF7">
    <property type="entry name" value="GLYCEROPHOSPHODIESTER PHOSPHODIESTERASE"/>
    <property type="match status" value="1"/>
</dbReference>
<sequence>MKRLLTVLVVGLICAAVYILLDAGENNQQSTLLDEDAFLLIAHRGASTIAPEHTLASYQLAMDMDADYIEIDLQMTKDGVLVAFHDETVDRTTDGSGKVAEMSLADIKKLDAGSWFNAENPDRAKEEYVGIQVPTLEEIFIAFGDSANYYIETKQPAQSEGMEEKLLELLDQFELLGASQPEGKVIIESFSADSLTTLHQMDEDIPLIQLIDNMNQAIPAAETFELYVEYAVGIGVSSKKVDEAYITVAREAGLLVHPFVVDKLAEGEKMKSCGATGIFTNDVDAVSSLK</sequence>
<dbReference type="InterPro" id="IPR030395">
    <property type="entry name" value="GP_PDE_dom"/>
</dbReference>
<dbReference type="GO" id="GO:0008081">
    <property type="term" value="F:phosphoric diester hydrolase activity"/>
    <property type="evidence" value="ECO:0007669"/>
    <property type="project" value="InterPro"/>
</dbReference>
<gene>
    <name evidence="2" type="ORF">H1Q58_12270</name>
</gene>
<dbReference type="EMBL" id="CP059540">
    <property type="protein sequence ID" value="QMT16736.1"/>
    <property type="molecule type" value="Genomic_DNA"/>
</dbReference>
<evidence type="ECO:0000259" key="1">
    <source>
        <dbReference type="PROSITE" id="PS51704"/>
    </source>
</evidence>
<evidence type="ECO:0000313" key="2">
    <source>
        <dbReference type="EMBL" id="QMT16736.1"/>
    </source>
</evidence>
<dbReference type="AlphaFoldDB" id="A0A7D7QZD7"/>
<dbReference type="Gene3D" id="3.20.20.190">
    <property type="entry name" value="Phosphatidylinositol (PI) phosphodiesterase"/>
    <property type="match status" value="1"/>
</dbReference>
<accession>A0A7D7QZD7</accession>
<feature type="domain" description="GP-PDE" evidence="1">
    <location>
        <begin position="38"/>
        <end position="290"/>
    </location>
</feature>
<dbReference type="PANTHER" id="PTHR46211">
    <property type="entry name" value="GLYCEROPHOSPHORYL DIESTER PHOSPHODIESTERASE"/>
    <property type="match status" value="1"/>
</dbReference>
<proteinExistence type="predicted"/>
<dbReference type="PROSITE" id="PS51704">
    <property type="entry name" value="GP_PDE"/>
    <property type="match status" value="1"/>
</dbReference>
<dbReference type="CDD" id="cd08601">
    <property type="entry name" value="GDPD_SaGlpQ_like"/>
    <property type="match status" value="1"/>
</dbReference>
<name>A0A7D7QZD7_PLAMR</name>
<dbReference type="Proteomes" id="UP000514716">
    <property type="component" value="Chromosome"/>
</dbReference>
<reference evidence="2 3" key="1">
    <citation type="submission" date="2020-07" db="EMBL/GenBank/DDBJ databases">
        <title>Screening of a cold-adapted Planococcus bacterium producing protease in traditional shrimp paste and protease identification by genome sequencing.</title>
        <authorList>
            <person name="Gao R."/>
            <person name="Leng W."/>
            <person name="Chu Q."/>
            <person name="Wu X."/>
            <person name="Liu H."/>
            <person name="Li X."/>
        </authorList>
    </citation>
    <scope>NUCLEOTIDE SEQUENCE [LARGE SCALE GENOMIC DNA]</scope>
    <source>
        <strain evidence="2 3">XJ11</strain>
    </source>
</reference>
<dbReference type="GO" id="GO:0006629">
    <property type="term" value="P:lipid metabolic process"/>
    <property type="evidence" value="ECO:0007669"/>
    <property type="project" value="InterPro"/>
</dbReference>
<dbReference type="KEGG" id="pdec:H1Q58_12270"/>
<dbReference type="Pfam" id="PF03009">
    <property type="entry name" value="GDPD"/>
    <property type="match status" value="1"/>
</dbReference>